<protein>
    <submittedName>
        <fullName evidence="2">Uncharacterized protein</fullName>
    </submittedName>
</protein>
<accession>A0A4Y2MS08</accession>
<feature type="region of interest" description="Disordered" evidence="1">
    <location>
        <begin position="138"/>
        <end position="176"/>
    </location>
</feature>
<evidence type="ECO:0000256" key="1">
    <source>
        <dbReference type="SAM" id="MobiDB-lite"/>
    </source>
</evidence>
<feature type="compositionally biased region" description="Acidic residues" evidence="1">
    <location>
        <begin position="146"/>
        <end position="157"/>
    </location>
</feature>
<keyword evidence="3" id="KW-1185">Reference proteome</keyword>
<reference evidence="2 3" key="1">
    <citation type="journal article" date="2019" name="Sci. Rep.">
        <title>Orb-weaving spider Araneus ventricosus genome elucidates the spidroin gene catalogue.</title>
        <authorList>
            <person name="Kono N."/>
            <person name="Nakamura H."/>
            <person name="Ohtoshi R."/>
            <person name="Moran D.A.P."/>
            <person name="Shinohara A."/>
            <person name="Yoshida Y."/>
            <person name="Fujiwara M."/>
            <person name="Mori M."/>
            <person name="Tomita M."/>
            <person name="Arakawa K."/>
        </authorList>
    </citation>
    <scope>NUCLEOTIDE SEQUENCE [LARGE SCALE GENOMIC DNA]</scope>
</reference>
<organism evidence="2 3">
    <name type="scientific">Araneus ventricosus</name>
    <name type="common">Orbweaver spider</name>
    <name type="synonym">Epeira ventricosa</name>
    <dbReference type="NCBI Taxonomy" id="182803"/>
    <lineage>
        <taxon>Eukaryota</taxon>
        <taxon>Metazoa</taxon>
        <taxon>Ecdysozoa</taxon>
        <taxon>Arthropoda</taxon>
        <taxon>Chelicerata</taxon>
        <taxon>Arachnida</taxon>
        <taxon>Araneae</taxon>
        <taxon>Araneomorphae</taxon>
        <taxon>Entelegynae</taxon>
        <taxon>Araneoidea</taxon>
        <taxon>Araneidae</taxon>
        <taxon>Araneus</taxon>
    </lineage>
</organism>
<evidence type="ECO:0000313" key="3">
    <source>
        <dbReference type="Proteomes" id="UP000499080"/>
    </source>
</evidence>
<name>A0A4Y2MS08_ARAVE</name>
<dbReference type="Proteomes" id="UP000499080">
    <property type="component" value="Unassembled WGS sequence"/>
</dbReference>
<dbReference type="EMBL" id="BGPR01007843">
    <property type="protein sequence ID" value="GBN29938.1"/>
    <property type="molecule type" value="Genomic_DNA"/>
</dbReference>
<feature type="compositionally biased region" description="Polar residues" evidence="1">
    <location>
        <begin position="7"/>
        <end position="19"/>
    </location>
</feature>
<proteinExistence type="predicted"/>
<gene>
    <name evidence="2" type="ORF">AVEN_158064_1</name>
</gene>
<sequence>MILSGGIPSNSKSKTSCADSNLRPRCEARGTSKGLPRLRPRDEARKLEIRRVGGEYGDRRSMVAHFGAYVNDMRNFSIKMGGGKTGLGQMFRIKQEEDPDFIEKPVDLSEQDNEDWINVDTNLETAEKTTEETICQAWMNRRDDVTQQEDSDDEEGLEEKSPSVEETCQALRTIKR</sequence>
<feature type="region of interest" description="Disordered" evidence="1">
    <location>
        <begin position="1"/>
        <end position="37"/>
    </location>
</feature>
<evidence type="ECO:0000313" key="2">
    <source>
        <dbReference type="EMBL" id="GBN29938.1"/>
    </source>
</evidence>
<comment type="caution">
    <text evidence="2">The sequence shown here is derived from an EMBL/GenBank/DDBJ whole genome shotgun (WGS) entry which is preliminary data.</text>
</comment>
<dbReference type="AlphaFoldDB" id="A0A4Y2MS08"/>
<dbReference type="OrthoDB" id="6590871at2759"/>